<reference evidence="1" key="1">
    <citation type="submission" date="2020-07" db="EMBL/GenBank/DDBJ databases">
        <title>Genome sequence and genetic diversity analysis of an under-domesticated orphan crop, white fonio (Digitaria exilis).</title>
        <authorList>
            <person name="Bennetzen J.L."/>
            <person name="Chen S."/>
            <person name="Ma X."/>
            <person name="Wang X."/>
            <person name="Yssel A.E.J."/>
            <person name="Chaluvadi S.R."/>
            <person name="Johnson M."/>
            <person name="Gangashetty P."/>
            <person name="Hamidou F."/>
            <person name="Sanogo M.D."/>
            <person name="Zwaenepoel A."/>
            <person name="Wallace J."/>
            <person name="Van De Peer Y."/>
            <person name="Van Deynze A."/>
        </authorList>
    </citation>
    <scope>NUCLEOTIDE SEQUENCE</scope>
    <source>
        <tissue evidence="1">Leaves</tissue>
    </source>
</reference>
<dbReference type="Proteomes" id="UP000636709">
    <property type="component" value="Unassembled WGS sequence"/>
</dbReference>
<evidence type="ECO:0000313" key="1">
    <source>
        <dbReference type="EMBL" id="KAF8696021.1"/>
    </source>
</evidence>
<accession>A0A835EJL2</accession>
<gene>
    <name evidence="1" type="ORF">HU200_036903</name>
</gene>
<organism evidence="1 2">
    <name type="scientific">Digitaria exilis</name>
    <dbReference type="NCBI Taxonomy" id="1010633"/>
    <lineage>
        <taxon>Eukaryota</taxon>
        <taxon>Viridiplantae</taxon>
        <taxon>Streptophyta</taxon>
        <taxon>Embryophyta</taxon>
        <taxon>Tracheophyta</taxon>
        <taxon>Spermatophyta</taxon>
        <taxon>Magnoliopsida</taxon>
        <taxon>Liliopsida</taxon>
        <taxon>Poales</taxon>
        <taxon>Poaceae</taxon>
        <taxon>PACMAD clade</taxon>
        <taxon>Panicoideae</taxon>
        <taxon>Panicodae</taxon>
        <taxon>Paniceae</taxon>
        <taxon>Anthephorinae</taxon>
        <taxon>Digitaria</taxon>
    </lineage>
</organism>
<dbReference type="OrthoDB" id="686619at2759"/>
<name>A0A835EJL2_9POAL</name>
<proteinExistence type="predicted"/>
<dbReference type="AlphaFoldDB" id="A0A835EJL2"/>
<comment type="caution">
    <text evidence="1">The sequence shown here is derived from an EMBL/GenBank/DDBJ whole genome shotgun (WGS) entry which is preliminary data.</text>
</comment>
<protein>
    <submittedName>
        <fullName evidence="1">Uncharacterized protein</fullName>
    </submittedName>
</protein>
<dbReference type="EMBL" id="JACEFO010001882">
    <property type="protein sequence ID" value="KAF8696021.1"/>
    <property type="molecule type" value="Genomic_DNA"/>
</dbReference>
<evidence type="ECO:0000313" key="2">
    <source>
        <dbReference type="Proteomes" id="UP000636709"/>
    </source>
</evidence>
<keyword evidence="2" id="KW-1185">Reference proteome</keyword>
<sequence length="53" mass="6142">MVVLIVWNIWLERNARTFNRKDKTVSQLLDHILNEAAIRGQAKPFDYTPSASN</sequence>